<gene>
    <name evidence="5" type="ORF">EV681_2685</name>
</gene>
<evidence type="ECO:0000259" key="4">
    <source>
        <dbReference type="Pfam" id="PF13193"/>
    </source>
</evidence>
<dbReference type="PANTHER" id="PTHR43201:SF5">
    <property type="entry name" value="MEDIUM-CHAIN ACYL-COA LIGASE ACSF2, MITOCHONDRIAL"/>
    <property type="match status" value="1"/>
</dbReference>
<sequence length="501" mass="53675">MALTASILNDWQLIWRTASIENRIALQDDSTHISYGQLYTLVSQLAGRLRAAGMGEQMRVAINMERGLDAVITLLAVMVAGACPCPLEPGLGPTERAQRLQSGGLTWLLSDDLARDADASSGADEIRVMNPLTLADAHPYWPTNVSPSSPALMLFTSGSTGKPKGVLESHRGVLNNARGVIDMTELTADDILLHVMPIYHTNGLNNQLFSPLAVGARIYFAPRFSAQAMPQLMTTVGPTIITGVPTMYSRLLSHPLPADAVRNLRLARCGSAPITTELHKKIENYLGQPLVISYGLSEATCTSTMNPPAQRKIGSIGKPLSNQDIFLLSADGERITAAHTNGEICIDGDSLMLGYVGVSAPGQLDPQVGPLRTGDIGYADEDGFLYITGRIKDVIIRGGENISPSQIEHVIAMHADVANCCVIGQPDEDLGEVPVAFITARHGDINIDEVHALLKTHLARIYQPAAIFVLDALPENAVGKVDRKALATQLAQRTQTTVSSS</sequence>
<dbReference type="PROSITE" id="PS00455">
    <property type="entry name" value="AMP_BINDING"/>
    <property type="match status" value="1"/>
</dbReference>
<evidence type="ECO:0000256" key="2">
    <source>
        <dbReference type="ARBA" id="ARBA00022598"/>
    </source>
</evidence>
<organism evidence="5 6">
    <name type="scientific">Advenella incenata</name>
    <dbReference type="NCBI Taxonomy" id="267800"/>
    <lineage>
        <taxon>Bacteria</taxon>
        <taxon>Pseudomonadati</taxon>
        <taxon>Pseudomonadota</taxon>
        <taxon>Betaproteobacteria</taxon>
        <taxon>Burkholderiales</taxon>
        <taxon>Alcaligenaceae</taxon>
    </lineage>
</organism>
<reference evidence="5 6" key="1">
    <citation type="submission" date="2019-02" db="EMBL/GenBank/DDBJ databases">
        <title>Genomic Encyclopedia of Type Strains, Phase IV (KMG-IV): sequencing the most valuable type-strain genomes for metagenomic binning, comparative biology and taxonomic classification.</title>
        <authorList>
            <person name="Goeker M."/>
        </authorList>
    </citation>
    <scope>NUCLEOTIDE SEQUENCE [LARGE SCALE GENOMIC DNA]</scope>
    <source>
        <strain evidence="5 6">DSM 23814</strain>
    </source>
</reference>
<dbReference type="PANTHER" id="PTHR43201">
    <property type="entry name" value="ACYL-COA SYNTHETASE"/>
    <property type="match status" value="1"/>
</dbReference>
<evidence type="ECO:0000313" key="5">
    <source>
        <dbReference type="EMBL" id="RZT94267.1"/>
    </source>
</evidence>
<evidence type="ECO:0000313" key="6">
    <source>
        <dbReference type="Proteomes" id="UP000293398"/>
    </source>
</evidence>
<comment type="similarity">
    <text evidence="1">Belongs to the ATP-dependent AMP-binding enzyme family.</text>
</comment>
<dbReference type="InterPro" id="IPR042099">
    <property type="entry name" value="ANL_N_sf"/>
</dbReference>
<dbReference type="EMBL" id="SHKO01000002">
    <property type="protein sequence ID" value="RZT94267.1"/>
    <property type="molecule type" value="Genomic_DNA"/>
</dbReference>
<dbReference type="Proteomes" id="UP000293398">
    <property type="component" value="Unassembled WGS sequence"/>
</dbReference>
<dbReference type="InterPro" id="IPR000873">
    <property type="entry name" value="AMP-dep_synth/lig_dom"/>
</dbReference>
<keyword evidence="2 5" id="KW-0436">Ligase</keyword>
<evidence type="ECO:0000259" key="3">
    <source>
        <dbReference type="Pfam" id="PF00501"/>
    </source>
</evidence>
<evidence type="ECO:0000256" key="1">
    <source>
        <dbReference type="ARBA" id="ARBA00006432"/>
    </source>
</evidence>
<dbReference type="InterPro" id="IPR045851">
    <property type="entry name" value="AMP-bd_C_sf"/>
</dbReference>
<dbReference type="Gene3D" id="3.30.300.30">
    <property type="match status" value="1"/>
</dbReference>
<accession>A0A4Q7VDX1</accession>
<comment type="caution">
    <text evidence="5">The sequence shown here is derived from an EMBL/GenBank/DDBJ whole genome shotgun (WGS) entry which is preliminary data.</text>
</comment>
<name>A0A4Q7VDX1_9BURK</name>
<dbReference type="InterPro" id="IPR020845">
    <property type="entry name" value="AMP-binding_CS"/>
</dbReference>
<dbReference type="GO" id="GO:0006631">
    <property type="term" value="P:fatty acid metabolic process"/>
    <property type="evidence" value="ECO:0007669"/>
    <property type="project" value="TreeGrafter"/>
</dbReference>
<protein>
    <submittedName>
        <fullName evidence="5">Acyl-CoA synthetase (AMP-forming)/AMP-acid ligase II</fullName>
    </submittedName>
</protein>
<dbReference type="RefSeq" id="WP_130304243.1">
    <property type="nucleotide sequence ID" value="NZ_SHKO01000002.1"/>
</dbReference>
<dbReference type="Pfam" id="PF13193">
    <property type="entry name" value="AMP-binding_C"/>
    <property type="match status" value="1"/>
</dbReference>
<proteinExistence type="inferred from homology"/>
<dbReference type="GO" id="GO:0031956">
    <property type="term" value="F:medium-chain fatty acid-CoA ligase activity"/>
    <property type="evidence" value="ECO:0007669"/>
    <property type="project" value="TreeGrafter"/>
</dbReference>
<dbReference type="Pfam" id="PF00501">
    <property type="entry name" value="AMP-binding"/>
    <property type="match status" value="1"/>
</dbReference>
<dbReference type="InterPro" id="IPR025110">
    <property type="entry name" value="AMP-bd_C"/>
</dbReference>
<feature type="domain" description="AMP-binding enzyme C-terminal" evidence="4">
    <location>
        <begin position="406"/>
        <end position="480"/>
    </location>
</feature>
<dbReference type="AlphaFoldDB" id="A0A4Q7VDX1"/>
<dbReference type="SUPFAM" id="SSF56801">
    <property type="entry name" value="Acetyl-CoA synthetase-like"/>
    <property type="match status" value="1"/>
</dbReference>
<dbReference type="Gene3D" id="3.40.50.12780">
    <property type="entry name" value="N-terminal domain of ligase-like"/>
    <property type="match status" value="1"/>
</dbReference>
<feature type="domain" description="AMP-dependent synthetase/ligase" evidence="3">
    <location>
        <begin position="21"/>
        <end position="355"/>
    </location>
</feature>
<dbReference type="OrthoDB" id="9766486at2"/>
<keyword evidence="6" id="KW-1185">Reference proteome</keyword>